<proteinExistence type="inferred from homology"/>
<evidence type="ECO:0000256" key="3">
    <source>
        <dbReference type="ARBA" id="ARBA00022722"/>
    </source>
</evidence>
<dbReference type="SUPFAM" id="SSF53098">
    <property type="entry name" value="Ribonuclease H-like"/>
    <property type="match status" value="1"/>
</dbReference>
<feature type="region of interest" description="Disordered" evidence="7">
    <location>
        <begin position="1"/>
        <end position="82"/>
    </location>
</feature>
<dbReference type="InterPro" id="IPR034922">
    <property type="entry name" value="REX1-like_exo"/>
</dbReference>
<keyword evidence="4" id="KW-0378">Hydrolase</keyword>
<dbReference type="EMBL" id="JABEYC010000170">
    <property type="protein sequence ID" value="KAF4981401.1"/>
    <property type="molecule type" value="Genomic_DNA"/>
</dbReference>
<dbReference type="OrthoDB" id="206335at2759"/>
<feature type="compositionally biased region" description="Basic residues" evidence="7">
    <location>
        <begin position="1"/>
        <end position="10"/>
    </location>
</feature>
<dbReference type="InterPro" id="IPR012337">
    <property type="entry name" value="RNaseH-like_sf"/>
</dbReference>
<accession>A0A8H4XMF9</accession>
<dbReference type="Gene3D" id="3.30.420.10">
    <property type="entry name" value="Ribonuclease H-like superfamily/Ribonuclease H"/>
    <property type="match status" value="1"/>
</dbReference>
<dbReference type="GO" id="GO:0003676">
    <property type="term" value="F:nucleic acid binding"/>
    <property type="evidence" value="ECO:0007669"/>
    <property type="project" value="InterPro"/>
</dbReference>
<evidence type="ECO:0000313" key="10">
    <source>
        <dbReference type="Proteomes" id="UP000635477"/>
    </source>
</evidence>
<comment type="similarity">
    <text evidence="2">Belongs to the REXO1/REXO3 family.</text>
</comment>
<dbReference type="GO" id="GO:0005634">
    <property type="term" value="C:nucleus"/>
    <property type="evidence" value="ECO:0007669"/>
    <property type="project" value="UniProtKB-SubCell"/>
</dbReference>
<dbReference type="AlphaFoldDB" id="A0A8H4XMF9"/>
<feature type="domain" description="Exonuclease" evidence="8">
    <location>
        <begin position="330"/>
        <end position="491"/>
    </location>
</feature>
<dbReference type="PANTHER" id="PTHR12801:SF115">
    <property type="entry name" value="FI18136P1-RELATED"/>
    <property type="match status" value="1"/>
</dbReference>
<dbReference type="FunFam" id="3.30.420.10:FF:000019">
    <property type="entry name" value="RNA exonuclease NEF-sp"/>
    <property type="match status" value="1"/>
</dbReference>
<dbReference type="Pfam" id="PF00929">
    <property type="entry name" value="RNase_T"/>
    <property type="match status" value="1"/>
</dbReference>
<dbReference type="CDD" id="cd06145">
    <property type="entry name" value="REX1_like"/>
    <property type="match status" value="1"/>
</dbReference>
<dbReference type="InterPro" id="IPR047021">
    <property type="entry name" value="REXO1/3/4-like"/>
</dbReference>
<dbReference type="InterPro" id="IPR036397">
    <property type="entry name" value="RNaseH_sf"/>
</dbReference>
<organism evidence="9 10">
    <name type="scientific">Fusarium zealandicum</name>
    <dbReference type="NCBI Taxonomy" id="1053134"/>
    <lineage>
        <taxon>Eukaryota</taxon>
        <taxon>Fungi</taxon>
        <taxon>Dikarya</taxon>
        <taxon>Ascomycota</taxon>
        <taxon>Pezizomycotina</taxon>
        <taxon>Sordariomycetes</taxon>
        <taxon>Hypocreomycetidae</taxon>
        <taxon>Hypocreales</taxon>
        <taxon>Nectriaceae</taxon>
        <taxon>Fusarium</taxon>
        <taxon>Fusarium staphyleae species complex</taxon>
    </lineage>
</organism>
<dbReference type="Proteomes" id="UP000635477">
    <property type="component" value="Unassembled WGS sequence"/>
</dbReference>
<keyword evidence="10" id="KW-1185">Reference proteome</keyword>
<name>A0A8H4XMF9_9HYPO</name>
<sequence>MGKKTKRKAARIVTNSLTALAAEPSAQPQDATQQPEKHDENGTVTAAIEVVEQATTTPSDGSLKRAAPHDADNDDDDDGGWQVVSRANKKLKKVPKPGKNYPTIAFSPNARLQSKINISQLRDLVTYIFADGPGPQWIGITHRPAFRKIVAIMIPGLEEAMFQEAVDYATYNDRVAKEETAILTSPDDYYPRPLKKERLPEVLQPFADMFEHLWPVKTPGDERHGKMHSPMGAFLTTPVAKDKTGKKGVKPASEPQGWKNERTRITEFLCTVDEMSDNGYLVHPALLPEGVARDQFVAPEGWVITKVDKLEDGEPPEDEVQQGSITAGREVLALDCEMCMTGESEFSLTRISIINWTGDVVLDELVKPDKPITDYVTQFSGITEEMLAPVTTTLRDIQNRLLEILHPRTVLVGHSLESDTKALQISHPFIVDTSIIYPHPRGPPLKSSLKWLAQKYLSKEIQKGGASGHDSVEDAKTCLDLVKQKCEKGKTWGTSDSQGENLFRRLARAGTAYKAQGGAVGGVEVGKTSAAVDWGDPSKGAGGGATHQLGCKDDEDVTNNVIRAVQGDPDGLEIRGGGVDFVWARMRELEALQGWWNRNRVDNSNSDGGPPPDTTDADADTIAAPKSPLEQALARLAERLVRIHAALPACTALMLYSGSGDPRDMSRLQKMQSQWRKEYNTPGKKWDELSVKWTDVEEQALKEAARKARAGIGFISVK</sequence>
<evidence type="ECO:0000256" key="6">
    <source>
        <dbReference type="ARBA" id="ARBA00023242"/>
    </source>
</evidence>
<evidence type="ECO:0000256" key="5">
    <source>
        <dbReference type="ARBA" id="ARBA00022839"/>
    </source>
</evidence>
<dbReference type="InterPro" id="IPR013520">
    <property type="entry name" value="Ribonucl_H"/>
</dbReference>
<evidence type="ECO:0000256" key="1">
    <source>
        <dbReference type="ARBA" id="ARBA00004123"/>
    </source>
</evidence>
<evidence type="ECO:0000259" key="8">
    <source>
        <dbReference type="SMART" id="SM00479"/>
    </source>
</evidence>
<evidence type="ECO:0000313" key="9">
    <source>
        <dbReference type="EMBL" id="KAF4981401.1"/>
    </source>
</evidence>
<keyword evidence="6" id="KW-0539">Nucleus</keyword>
<keyword evidence="3" id="KW-0540">Nuclease</keyword>
<evidence type="ECO:0000256" key="2">
    <source>
        <dbReference type="ARBA" id="ARBA00006357"/>
    </source>
</evidence>
<dbReference type="SMART" id="SM00479">
    <property type="entry name" value="EXOIII"/>
    <property type="match status" value="1"/>
</dbReference>
<dbReference type="PANTHER" id="PTHR12801">
    <property type="entry name" value="RNA EXONUCLEASE REXO1 / RECO3 FAMILY MEMBER-RELATED"/>
    <property type="match status" value="1"/>
</dbReference>
<evidence type="ECO:0000256" key="7">
    <source>
        <dbReference type="SAM" id="MobiDB-lite"/>
    </source>
</evidence>
<feature type="region of interest" description="Disordered" evidence="7">
    <location>
        <begin position="600"/>
        <end position="620"/>
    </location>
</feature>
<gene>
    <name evidence="9" type="ORF">FZEAL_2783</name>
</gene>
<keyword evidence="5" id="KW-0269">Exonuclease</keyword>
<comment type="caution">
    <text evidence="9">The sequence shown here is derived from an EMBL/GenBank/DDBJ whole genome shotgun (WGS) entry which is preliminary data.</text>
</comment>
<comment type="subcellular location">
    <subcellularLocation>
        <location evidence="1">Nucleus</location>
    </subcellularLocation>
</comment>
<dbReference type="GO" id="GO:0004527">
    <property type="term" value="F:exonuclease activity"/>
    <property type="evidence" value="ECO:0007669"/>
    <property type="project" value="UniProtKB-KW"/>
</dbReference>
<evidence type="ECO:0000256" key="4">
    <source>
        <dbReference type="ARBA" id="ARBA00022801"/>
    </source>
</evidence>
<protein>
    <recommendedName>
        <fullName evidence="8">Exonuclease domain-containing protein</fullName>
    </recommendedName>
</protein>
<reference evidence="9" key="2">
    <citation type="submission" date="2020-05" db="EMBL/GenBank/DDBJ databases">
        <authorList>
            <person name="Kim H.-S."/>
            <person name="Proctor R.H."/>
            <person name="Brown D.W."/>
        </authorList>
    </citation>
    <scope>NUCLEOTIDE SEQUENCE</scope>
    <source>
        <strain evidence="9">NRRL 22465</strain>
    </source>
</reference>
<reference evidence="9" key="1">
    <citation type="journal article" date="2020" name="BMC Genomics">
        <title>Correction to: Identification and distribution of gene clusters required for synthesis of sphingolipid metabolism inhibitors in diverse species of the filamentous fungus Fusarium.</title>
        <authorList>
            <person name="Kim H.S."/>
            <person name="Lohmar J.M."/>
            <person name="Busman M."/>
            <person name="Brown D.W."/>
            <person name="Naumann T.A."/>
            <person name="Divon H.H."/>
            <person name="Lysoe E."/>
            <person name="Uhlig S."/>
            <person name="Proctor R.H."/>
        </authorList>
    </citation>
    <scope>NUCLEOTIDE SEQUENCE</scope>
    <source>
        <strain evidence="9">NRRL 22465</strain>
    </source>
</reference>